<feature type="compositionally biased region" description="Basic and acidic residues" evidence="1">
    <location>
        <begin position="343"/>
        <end position="356"/>
    </location>
</feature>
<reference evidence="2 3" key="1">
    <citation type="journal article" date="2013" name="J. Biotechnol.">
        <title>Establishment and interpretation of the genome sequence of the phytopathogenic fungus Rhizoctonia solani AG1-IB isolate 7/3/14.</title>
        <authorList>
            <person name="Wibberg D.W."/>
            <person name="Jelonek L.J."/>
            <person name="Rupp O.R."/>
            <person name="Hennig M.H."/>
            <person name="Eikmeyer F.E."/>
            <person name="Goesmann A.G."/>
            <person name="Hartmann A.H."/>
            <person name="Borriss R.B."/>
            <person name="Grosch R.G."/>
            <person name="Puehler A.P."/>
            <person name="Schlueter A.S."/>
        </authorList>
    </citation>
    <scope>NUCLEOTIDE SEQUENCE [LARGE SCALE GENOMIC DNA]</scope>
    <source>
        <strain evidence="3">AG1-IB / isolate 7/3/14</strain>
    </source>
</reference>
<accession>M5CD08</accession>
<gene>
    <name evidence="2" type="ORF">BN14_11165</name>
</gene>
<evidence type="ECO:0000256" key="1">
    <source>
        <dbReference type="SAM" id="MobiDB-lite"/>
    </source>
</evidence>
<feature type="region of interest" description="Disordered" evidence="1">
    <location>
        <begin position="325"/>
        <end position="391"/>
    </location>
</feature>
<organism evidence="2 3">
    <name type="scientific">Thanatephorus cucumeris (strain AG1-IB / isolate 7/3/14)</name>
    <name type="common">Lettuce bottom rot fungus</name>
    <name type="synonym">Rhizoctonia solani</name>
    <dbReference type="NCBI Taxonomy" id="1108050"/>
    <lineage>
        <taxon>Eukaryota</taxon>
        <taxon>Fungi</taxon>
        <taxon>Dikarya</taxon>
        <taxon>Basidiomycota</taxon>
        <taxon>Agaricomycotina</taxon>
        <taxon>Agaricomycetes</taxon>
        <taxon>Cantharellales</taxon>
        <taxon>Ceratobasidiaceae</taxon>
        <taxon>Rhizoctonia</taxon>
        <taxon>Rhizoctonia solani AG-1</taxon>
    </lineage>
</organism>
<protein>
    <submittedName>
        <fullName evidence="2">Uncharacterized protein</fullName>
    </submittedName>
</protein>
<feature type="compositionally biased region" description="Pro residues" evidence="1">
    <location>
        <begin position="118"/>
        <end position="132"/>
    </location>
</feature>
<sequence length="391" mass="41286">MTLRPVRSTHKPLSITRKPLAFSADKDVVLDADVDAEIPMDKAKATNLLPIETNHPSPMIPVLGQEEALRFLGMHLNDLQDWAAPGGVANHPNKDPNANAPESVPPIACSPIQVSPTNLPPTEPASAVPPEPPIDHQLLRDLGYHADHKGLGDTIRPDSRSGQQPGGGTGFVVPGDNDVTALISAYPPHVIHTYQEAWRLTQEFNNSFGFGFGTGLGAQALGPLAGIGDFLIHRQSVEDHQLQTFKDASEQASVAAPPTPLTVQGDLPQGSHHCSPGGLSLSVPLKHLIIADSEMQDTGPCSPAPNPDTRIQSAPKLVLDPIGTAKQTDKDSQLGGAEVQGAETDRKGEGKGDGKCVLDGNNRIRGGEGQGKRSGVSTKSVTNSHEKDKET</sequence>
<proteinExistence type="predicted"/>
<dbReference type="Proteomes" id="UP000012065">
    <property type="component" value="Unassembled WGS sequence"/>
</dbReference>
<name>M5CD08_THACB</name>
<feature type="compositionally biased region" description="Basic and acidic residues" evidence="1">
    <location>
        <begin position="133"/>
        <end position="159"/>
    </location>
</feature>
<feature type="region of interest" description="Disordered" evidence="1">
    <location>
        <begin position="85"/>
        <end position="172"/>
    </location>
</feature>
<evidence type="ECO:0000313" key="3">
    <source>
        <dbReference type="Proteomes" id="UP000012065"/>
    </source>
</evidence>
<comment type="caution">
    <text evidence="2">The sequence shown here is derived from an EMBL/GenBank/DDBJ whole genome shotgun (WGS) entry which is preliminary data.</text>
</comment>
<evidence type="ECO:0000313" key="2">
    <source>
        <dbReference type="EMBL" id="CCO37015.1"/>
    </source>
</evidence>
<dbReference type="HOGENOM" id="CLU_706335_0_0_1"/>
<dbReference type="EMBL" id="CAOJ01016657">
    <property type="protein sequence ID" value="CCO37015.1"/>
    <property type="molecule type" value="Genomic_DNA"/>
</dbReference>
<dbReference type="AlphaFoldDB" id="M5CD08"/>